<accession>A0A7H9AUJ0</accession>
<keyword evidence="2 5" id="KW-0812">Transmembrane</keyword>
<reference evidence="6 7" key="1">
    <citation type="journal article" date="2006" name="Int. J. Syst. Evol. Microbiol.">
        <title>Costertonia aggregata gen. nov., sp. nov., a mesophilic marine bacterium of the family Flavobacteriaceae, isolated from a mature biofilm.</title>
        <authorList>
            <person name="Kwon K.K."/>
            <person name="Lee Y.K."/>
            <person name="Lee H.K."/>
        </authorList>
    </citation>
    <scope>NUCLEOTIDE SEQUENCE [LARGE SCALE GENOMIC DNA]</scope>
    <source>
        <strain evidence="6 7">KCCM 42265</strain>
    </source>
</reference>
<evidence type="ECO:0000256" key="5">
    <source>
        <dbReference type="SAM" id="Phobius"/>
    </source>
</evidence>
<evidence type="ECO:0000313" key="7">
    <source>
        <dbReference type="Proteomes" id="UP000509302"/>
    </source>
</evidence>
<dbReference type="AlphaFoldDB" id="A0A7H9AUJ0"/>
<gene>
    <name evidence="6" type="ORF">HYG79_17685</name>
</gene>
<dbReference type="Proteomes" id="UP000509302">
    <property type="component" value="Chromosome"/>
</dbReference>
<evidence type="ECO:0000313" key="6">
    <source>
        <dbReference type="EMBL" id="QLG47110.1"/>
    </source>
</evidence>
<evidence type="ECO:0000256" key="1">
    <source>
        <dbReference type="ARBA" id="ARBA00004141"/>
    </source>
</evidence>
<keyword evidence="3 5" id="KW-1133">Transmembrane helix</keyword>
<sequence length="106" mass="11543">MDQNTKEEGKTMAIISYITVIGLIIAYFMNKDKNNEFVKFHIGQSLRVFILAIVISIVVNILVSVTGIGLLSFLSYIPLILIILGIINAVNLKAEPLPVIGTIGGK</sequence>
<dbReference type="KEGG" id="cagg:HYG79_17685"/>
<keyword evidence="7" id="KW-1185">Reference proteome</keyword>
<name>A0A7H9AUJ0_9FLAO</name>
<protein>
    <submittedName>
        <fullName evidence="6">DUF4870 domain-containing protein</fullName>
    </submittedName>
</protein>
<feature type="transmembrane region" description="Helical" evidence="5">
    <location>
        <begin position="12"/>
        <end position="28"/>
    </location>
</feature>
<feature type="transmembrane region" description="Helical" evidence="5">
    <location>
        <begin position="48"/>
        <end position="67"/>
    </location>
</feature>
<evidence type="ECO:0000256" key="4">
    <source>
        <dbReference type="ARBA" id="ARBA00023136"/>
    </source>
</evidence>
<proteinExistence type="predicted"/>
<dbReference type="Pfam" id="PF09685">
    <property type="entry name" value="MamF_MmsF"/>
    <property type="match status" value="1"/>
</dbReference>
<comment type="subcellular location">
    <subcellularLocation>
        <location evidence="1">Membrane</location>
        <topology evidence="1">Multi-pass membrane protein</topology>
    </subcellularLocation>
</comment>
<keyword evidence="4 5" id="KW-0472">Membrane</keyword>
<feature type="transmembrane region" description="Helical" evidence="5">
    <location>
        <begin position="73"/>
        <end position="92"/>
    </location>
</feature>
<organism evidence="6 7">
    <name type="scientific">Costertonia aggregata</name>
    <dbReference type="NCBI Taxonomy" id="343403"/>
    <lineage>
        <taxon>Bacteria</taxon>
        <taxon>Pseudomonadati</taxon>
        <taxon>Bacteroidota</taxon>
        <taxon>Flavobacteriia</taxon>
        <taxon>Flavobacteriales</taxon>
        <taxon>Flavobacteriaceae</taxon>
        <taxon>Costertonia</taxon>
    </lineage>
</organism>
<dbReference type="RefSeq" id="WP_179243388.1">
    <property type="nucleotide sequence ID" value="NZ_CP058595.1"/>
</dbReference>
<evidence type="ECO:0000256" key="3">
    <source>
        <dbReference type="ARBA" id="ARBA00022989"/>
    </source>
</evidence>
<dbReference type="InterPro" id="IPR019109">
    <property type="entry name" value="MamF_MmsF"/>
</dbReference>
<evidence type="ECO:0000256" key="2">
    <source>
        <dbReference type="ARBA" id="ARBA00022692"/>
    </source>
</evidence>
<dbReference type="EMBL" id="CP058595">
    <property type="protein sequence ID" value="QLG47110.1"/>
    <property type="molecule type" value="Genomic_DNA"/>
</dbReference>